<evidence type="ECO:0000313" key="1">
    <source>
        <dbReference type="EMBL" id="JAH77002.1"/>
    </source>
</evidence>
<reference evidence="1" key="1">
    <citation type="submission" date="2014-11" db="EMBL/GenBank/DDBJ databases">
        <authorList>
            <person name="Amaro Gonzalez C."/>
        </authorList>
    </citation>
    <scope>NUCLEOTIDE SEQUENCE</scope>
</reference>
<organism evidence="1">
    <name type="scientific">Anguilla anguilla</name>
    <name type="common">European freshwater eel</name>
    <name type="synonym">Muraena anguilla</name>
    <dbReference type="NCBI Taxonomy" id="7936"/>
    <lineage>
        <taxon>Eukaryota</taxon>
        <taxon>Metazoa</taxon>
        <taxon>Chordata</taxon>
        <taxon>Craniata</taxon>
        <taxon>Vertebrata</taxon>
        <taxon>Euteleostomi</taxon>
        <taxon>Actinopterygii</taxon>
        <taxon>Neopterygii</taxon>
        <taxon>Teleostei</taxon>
        <taxon>Anguilliformes</taxon>
        <taxon>Anguillidae</taxon>
        <taxon>Anguilla</taxon>
    </lineage>
</organism>
<accession>A0A0E9VFZ7</accession>
<dbReference type="EMBL" id="GBXM01031575">
    <property type="protein sequence ID" value="JAH77002.1"/>
    <property type="molecule type" value="Transcribed_RNA"/>
</dbReference>
<proteinExistence type="predicted"/>
<protein>
    <submittedName>
        <fullName evidence="1">Uncharacterized protein</fullName>
    </submittedName>
</protein>
<name>A0A0E9VFZ7_ANGAN</name>
<reference evidence="1" key="2">
    <citation type="journal article" date="2015" name="Fish Shellfish Immunol.">
        <title>Early steps in the European eel (Anguilla anguilla)-Vibrio vulnificus interaction in the gills: Role of the RtxA13 toxin.</title>
        <authorList>
            <person name="Callol A."/>
            <person name="Pajuelo D."/>
            <person name="Ebbesson L."/>
            <person name="Teles M."/>
            <person name="MacKenzie S."/>
            <person name="Amaro C."/>
        </authorList>
    </citation>
    <scope>NUCLEOTIDE SEQUENCE</scope>
</reference>
<sequence length="14" mass="1562">MFSFVIILIVGLLP</sequence>